<dbReference type="PANTHER" id="PTHR30441">
    <property type="entry name" value="DUF748 DOMAIN-CONTAINING PROTEIN"/>
    <property type="match status" value="1"/>
</dbReference>
<feature type="region of interest" description="Disordered" evidence="1">
    <location>
        <begin position="391"/>
        <end position="419"/>
    </location>
</feature>
<dbReference type="OrthoDB" id="103281at2"/>
<dbReference type="AlphaFoldDB" id="A0A372IM02"/>
<keyword evidence="4" id="KW-1185">Reference proteome</keyword>
<organism evidence="3 4">
    <name type="scientific">Paracidobacterium acidisoli</name>
    <dbReference type="NCBI Taxonomy" id="2303751"/>
    <lineage>
        <taxon>Bacteria</taxon>
        <taxon>Pseudomonadati</taxon>
        <taxon>Acidobacteriota</taxon>
        <taxon>Terriglobia</taxon>
        <taxon>Terriglobales</taxon>
        <taxon>Acidobacteriaceae</taxon>
        <taxon>Paracidobacterium</taxon>
    </lineage>
</organism>
<keyword evidence="2" id="KW-0812">Transmembrane</keyword>
<comment type="caution">
    <text evidence="3">The sequence shown here is derived from an EMBL/GenBank/DDBJ whole genome shotgun (WGS) entry which is preliminary data.</text>
</comment>
<evidence type="ECO:0000256" key="2">
    <source>
        <dbReference type="SAM" id="Phobius"/>
    </source>
</evidence>
<protein>
    <recommendedName>
        <fullName evidence="5">AsmA-like C-terminal domain-containing protein</fullName>
    </recommendedName>
</protein>
<dbReference type="EMBL" id="QVQT01000005">
    <property type="protein sequence ID" value="RFU15967.1"/>
    <property type="molecule type" value="Genomic_DNA"/>
</dbReference>
<gene>
    <name evidence="3" type="ORF">D0Y96_15710</name>
</gene>
<dbReference type="PANTHER" id="PTHR30441:SF8">
    <property type="entry name" value="DUF748 DOMAIN-CONTAINING PROTEIN"/>
    <property type="match status" value="1"/>
</dbReference>
<evidence type="ECO:0008006" key="5">
    <source>
        <dbReference type="Google" id="ProtNLM"/>
    </source>
</evidence>
<reference evidence="3 4" key="1">
    <citation type="submission" date="2018-08" db="EMBL/GenBank/DDBJ databases">
        <title>Acidipila sp. 4G-K13, an acidobacterium isolated from forest soil.</title>
        <authorList>
            <person name="Gao Z.-H."/>
            <person name="Qiu L.-H."/>
        </authorList>
    </citation>
    <scope>NUCLEOTIDE SEQUENCE [LARGE SCALE GENOMIC DNA]</scope>
    <source>
        <strain evidence="3 4">4G-K13</strain>
    </source>
</reference>
<dbReference type="RefSeq" id="WP_117301955.1">
    <property type="nucleotide sequence ID" value="NZ_QVQT02000005.1"/>
</dbReference>
<proteinExistence type="predicted"/>
<sequence length="534" mass="58181">MRRVLYWVGGIVLLALIAVLIVAEILLHRAEPILKAHVVDALSQRFDSRVELERFDVSVLRGFEVTGGGLKLYPNQLDMQQPLFAVEKFSFHVHWRGLLENPLHIARVQLEGLAIQMPPKNQRKNVPHPEGNGSGKHVSIFVDEIQVNKASLVMRPGKPGKIPLEFDISSLTLDSIGAGQPMKFHAILVNPKPVGDINTTGYFGPFSADSPGDTPVRGSYEFRNADLSTLKGIGGILSSDGKYEGTLNHIAVDGETKTPDFRIDIANHPMPLNTTFHAVVDGTNGDTHLQPVDAWLGHSHILAKGDVVRVPGKQGHDILLDVTVTPGTIQDMLQLAVKTVPPVMTGALTMHTKLRIPPGDLAVPDKLQLNGSFRIEQVHFTNDKVQEKVDELSLRGQGRAKEAEREGKADKDDDPDNNVAANVASDMSGDFMLDSARLMITNLNYDVPGAQIALDGIYSLDGAQFDFHGKARLQAKVSQLVTGWKSLLLKPVDPFFSKHGAGTEVPIKVTGTKSEPHFGLDFGHNANPGTEKSH</sequence>
<name>A0A372IM02_9BACT</name>
<dbReference type="InterPro" id="IPR052894">
    <property type="entry name" value="AsmA-related"/>
</dbReference>
<dbReference type="GO" id="GO:0090313">
    <property type="term" value="P:regulation of protein targeting to membrane"/>
    <property type="evidence" value="ECO:0007669"/>
    <property type="project" value="TreeGrafter"/>
</dbReference>
<dbReference type="Proteomes" id="UP000264702">
    <property type="component" value="Unassembled WGS sequence"/>
</dbReference>
<evidence type="ECO:0000313" key="4">
    <source>
        <dbReference type="Proteomes" id="UP000264702"/>
    </source>
</evidence>
<evidence type="ECO:0000256" key="1">
    <source>
        <dbReference type="SAM" id="MobiDB-lite"/>
    </source>
</evidence>
<accession>A0A372IM02</accession>
<dbReference type="GO" id="GO:0005886">
    <property type="term" value="C:plasma membrane"/>
    <property type="evidence" value="ECO:0007669"/>
    <property type="project" value="TreeGrafter"/>
</dbReference>
<feature type="transmembrane region" description="Helical" evidence="2">
    <location>
        <begin position="6"/>
        <end position="27"/>
    </location>
</feature>
<keyword evidence="2" id="KW-1133">Transmembrane helix</keyword>
<evidence type="ECO:0000313" key="3">
    <source>
        <dbReference type="EMBL" id="RFU15967.1"/>
    </source>
</evidence>
<keyword evidence="2" id="KW-0472">Membrane</keyword>
<feature type="compositionally biased region" description="Basic and acidic residues" evidence="1">
    <location>
        <begin position="391"/>
        <end position="411"/>
    </location>
</feature>